<dbReference type="AlphaFoldDB" id="A0A5C3KJ96"/>
<dbReference type="STRING" id="230819.A0A5C3KJ96"/>
<evidence type="ECO:0000256" key="1">
    <source>
        <dbReference type="ARBA" id="ARBA00004298"/>
    </source>
</evidence>
<name>A0A5C3KJ96_COPMA</name>
<accession>A0A5C3KJ96</accession>
<dbReference type="GO" id="GO:0045271">
    <property type="term" value="C:respiratory chain complex I"/>
    <property type="evidence" value="ECO:0007669"/>
    <property type="project" value="UniProtKB-UniRule"/>
</dbReference>
<keyword evidence="7 11" id="KW-0249">Electron transport</keyword>
<dbReference type="InterPro" id="IPR009346">
    <property type="entry name" value="GRIM-19"/>
</dbReference>
<keyword evidence="4 11" id="KW-0679">Respiratory chain</keyword>
<dbReference type="PANTHER" id="PTHR12966">
    <property type="entry name" value="NADH DEHYDROGENASE UBIQUINONE 1 ALPHA SUBCOMPLEX SUBUNIT 13"/>
    <property type="match status" value="1"/>
</dbReference>
<dbReference type="Proteomes" id="UP000307440">
    <property type="component" value="Unassembled WGS sequence"/>
</dbReference>
<comment type="function">
    <text evidence="11">Complex I functions in the transfer of electrons from NADH to the respiratory chain. Accessory subunit of the mitochondrial membrane respiratory chain NADH dehydrogenase (Complex I), that is believed not to be involved in catalysis.</text>
</comment>
<keyword evidence="9 11" id="KW-0496">Mitochondrion</keyword>
<keyword evidence="10 11" id="KW-0472">Membrane</keyword>
<comment type="subcellular location">
    <subcellularLocation>
        <location evidence="1 11">Mitochondrion inner membrane</location>
        <topology evidence="1 11">Single-pass membrane protein</topology>
        <orientation evidence="1 11">Matrix side</orientation>
    </subcellularLocation>
</comment>
<evidence type="ECO:0000256" key="8">
    <source>
        <dbReference type="ARBA" id="ARBA00022989"/>
    </source>
</evidence>
<evidence type="ECO:0000256" key="4">
    <source>
        <dbReference type="ARBA" id="ARBA00022660"/>
    </source>
</evidence>
<dbReference type="GO" id="GO:0005743">
    <property type="term" value="C:mitochondrial inner membrane"/>
    <property type="evidence" value="ECO:0007669"/>
    <property type="project" value="UniProtKB-SubCell"/>
</dbReference>
<dbReference type="PANTHER" id="PTHR12966:SF0">
    <property type="entry name" value="NADH DEHYDROGENASE [UBIQUINONE] 1 ALPHA SUBCOMPLEX SUBUNIT 13"/>
    <property type="match status" value="1"/>
</dbReference>
<evidence type="ECO:0000256" key="10">
    <source>
        <dbReference type="ARBA" id="ARBA00023136"/>
    </source>
</evidence>
<evidence type="ECO:0000256" key="2">
    <source>
        <dbReference type="ARBA" id="ARBA00007312"/>
    </source>
</evidence>
<dbReference type="Pfam" id="PF06212">
    <property type="entry name" value="GRIM-19"/>
    <property type="match status" value="1"/>
</dbReference>
<evidence type="ECO:0000256" key="9">
    <source>
        <dbReference type="ARBA" id="ARBA00023128"/>
    </source>
</evidence>
<evidence type="ECO:0000313" key="13">
    <source>
        <dbReference type="Proteomes" id="UP000307440"/>
    </source>
</evidence>
<keyword evidence="3 11" id="KW-0813">Transport</keyword>
<dbReference type="EMBL" id="ML210303">
    <property type="protein sequence ID" value="TFK20349.1"/>
    <property type="molecule type" value="Genomic_DNA"/>
</dbReference>
<dbReference type="OrthoDB" id="3308at2759"/>
<organism evidence="12 13">
    <name type="scientific">Coprinopsis marcescibilis</name>
    <name type="common">Agaric fungus</name>
    <name type="synonym">Psathyrella marcescibilis</name>
    <dbReference type="NCBI Taxonomy" id="230819"/>
    <lineage>
        <taxon>Eukaryota</taxon>
        <taxon>Fungi</taxon>
        <taxon>Dikarya</taxon>
        <taxon>Basidiomycota</taxon>
        <taxon>Agaricomycotina</taxon>
        <taxon>Agaricomycetes</taxon>
        <taxon>Agaricomycetidae</taxon>
        <taxon>Agaricales</taxon>
        <taxon>Agaricineae</taxon>
        <taxon>Psathyrellaceae</taxon>
        <taxon>Coprinopsis</taxon>
    </lineage>
</organism>
<proteinExistence type="inferred from homology"/>
<keyword evidence="6 11" id="KW-0999">Mitochondrion inner membrane</keyword>
<reference evidence="12 13" key="1">
    <citation type="journal article" date="2019" name="Nat. Ecol. Evol.">
        <title>Megaphylogeny resolves global patterns of mushroom evolution.</title>
        <authorList>
            <person name="Varga T."/>
            <person name="Krizsan K."/>
            <person name="Foldi C."/>
            <person name="Dima B."/>
            <person name="Sanchez-Garcia M."/>
            <person name="Sanchez-Ramirez S."/>
            <person name="Szollosi G.J."/>
            <person name="Szarkandi J.G."/>
            <person name="Papp V."/>
            <person name="Albert L."/>
            <person name="Andreopoulos W."/>
            <person name="Angelini C."/>
            <person name="Antonin V."/>
            <person name="Barry K.W."/>
            <person name="Bougher N.L."/>
            <person name="Buchanan P."/>
            <person name="Buyck B."/>
            <person name="Bense V."/>
            <person name="Catcheside P."/>
            <person name="Chovatia M."/>
            <person name="Cooper J."/>
            <person name="Damon W."/>
            <person name="Desjardin D."/>
            <person name="Finy P."/>
            <person name="Geml J."/>
            <person name="Haridas S."/>
            <person name="Hughes K."/>
            <person name="Justo A."/>
            <person name="Karasinski D."/>
            <person name="Kautmanova I."/>
            <person name="Kiss B."/>
            <person name="Kocsube S."/>
            <person name="Kotiranta H."/>
            <person name="LaButti K.M."/>
            <person name="Lechner B.E."/>
            <person name="Liimatainen K."/>
            <person name="Lipzen A."/>
            <person name="Lukacs Z."/>
            <person name="Mihaltcheva S."/>
            <person name="Morgado L.N."/>
            <person name="Niskanen T."/>
            <person name="Noordeloos M.E."/>
            <person name="Ohm R.A."/>
            <person name="Ortiz-Santana B."/>
            <person name="Ovrebo C."/>
            <person name="Racz N."/>
            <person name="Riley R."/>
            <person name="Savchenko A."/>
            <person name="Shiryaev A."/>
            <person name="Soop K."/>
            <person name="Spirin V."/>
            <person name="Szebenyi C."/>
            <person name="Tomsovsky M."/>
            <person name="Tulloss R.E."/>
            <person name="Uehling J."/>
            <person name="Grigoriev I.V."/>
            <person name="Vagvolgyi C."/>
            <person name="Papp T."/>
            <person name="Martin F.M."/>
            <person name="Miettinen O."/>
            <person name="Hibbett D.S."/>
            <person name="Nagy L.G."/>
        </authorList>
    </citation>
    <scope>NUCLEOTIDE SEQUENCE [LARGE SCALE GENOMIC DNA]</scope>
    <source>
        <strain evidence="12 13">CBS 121175</strain>
    </source>
</reference>
<comment type="similarity">
    <text evidence="2 11">Belongs to the complex I NDUFA13 subunit family.</text>
</comment>
<evidence type="ECO:0000256" key="7">
    <source>
        <dbReference type="ARBA" id="ARBA00022982"/>
    </source>
</evidence>
<gene>
    <name evidence="12" type="ORF">FA15DRAFT_682569</name>
</gene>
<evidence type="ECO:0000256" key="5">
    <source>
        <dbReference type="ARBA" id="ARBA00022692"/>
    </source>
</evidence>
<evidence type="ECO:0000313" key="12">
    <source>
        <dbReference type="EMBL" id="TFK20349.1"/>
    </source>
</evidence>
<sequence>MPPAGGFEPIKYKRNLPTRGPGAYVILGGVTAICAFGFYRLGKGNLEKRELEREKVWARIHLVPLLMAEGDRDTYRRRAAAVEREREIMKNVPGWQVGKSVYSNPKYEQTSIVVL</sequence>
<keyword evidence="13" id="KW-1185">Reference proteome</keyword>
<keyword evidence="8 11" id="KW-1133">Transmembrane helix</keyword>
<feature type="transmembrane region" description="Helical" evidence="11">
    <location>
        <begin position="22"/>
        <end position="41"/>
    </location>
</feature>
<evidence type="ECO:0000256" key="11">
    <source>
        <dbReference type="RuleBase" id="RU368034"/>
    </source>
</evidence>
<protein>
    <recommendedName>
        <fullName evidence="11">NADH dehydrogenase [ubiquinone] 1 alpha subcomplex subunit 13</fullName>
    </recommendedName>
</protein>
<evidence type="ECO:0000256" key="6">
    <source>
        <dbReference type="ARBA" id="ARBA00022792"/>
    </source>
</evidence>
<keyword evidence="5 11" id="KW-0812">Transmembrane</keyword>
<evidence type="ECO:0000256" key="3">
    <source>
        <dbReference type="ARBA" id="ARBA00022448"/>
    </source>
</evidence>